<sequence length="409" mass="44606">MTIPTRRFGRTGLAMPVLSLGGMRFQQSWSDLPAEAVEAGSQANLEATLQAALAAGLHHIETARHYGTSERQLGWLLPRLPDPRRILQTKVPPAADPAAFEADLRTSFERLGLDGEGGPDGEAGRVDLLAIHGVNTPELLDQTLRPGGCLAVARRWQEEGRIGHVGFSTHAPLPLILEAIASDQFDYINLHWYFIRQDNRAAIEAATAHDMGVFVISPTDKGGHLHSPSKRLCELCAPLHPIVFNDLFCLSAPGIHTISVGAASPQDLDLHLEAVALLPRAGELLPPILARLEEARRRALGDDWLASWDRGLPAWEDTPGRINLPVLLWLHNLLEAWDLEAYGRARYGLLGQGGHWFPGENAEALDGSVSEVELLAVLQASPWAAEIPDLLRRLRGRLGGEAVKRLQVA</sequence>
<dbReference type="PATRIC" id="fig|292564.3.peg.2887"/>
<proteinExistence type="predicted"/>
<name>K9PC17_CYAGP</name>
<dbReference type="InterPro" id="IPR023210">
    <property type="entry name" value="NADP_OxRdtase_dom"/>
</dbReference>
<evidence type="ECO:0000313" key="2">
    <source>
        <dbReference type="EMBL" id="AFY30124.1"/>
    </source>
</evidence>
<dbReference type="Proteomes" id="UP000010388">
    <property type="component" value="Chromosome"/>
</dbReference>
<dbReference type="InterPro" id="IPR036812">
    <property type="entry name" value="NAD(P)_OxRdtase_dom_sf"/>
</dbReference>
<protein>
    <submittedName>
        <fullName evidence="2">Putative oxidoreductase of aldo/keto reductase family</fullName>
    </submittedName>
</protein>
<gene>
    <name evidence="2" type="ordered locus">Cyagr_3042</name>
</gene>
<dbReference type="eggNOG" id="COG1453">
    <property type="taxonomic scope" value="Bacteria"/>
</dbReference>
<dbReference type="AlphaFoldDB" id="K9PC17"/>
<dbReference type="Gene3D" id="3.20.20.100">
    <property type="entry name" value="NADP-dependent oxidoreductase domain"/>
    <property type="match status" value="1"/>
</dbReference>
<dbReference type="PANTHER" id="PTHR43312">
    <property type="entry name" value="D-THREO-ALDOSE 1-DEHYDROGENASE"/>
    <property type="match status" value="1"/>
</dbReference>
<dbReference type="EMBL" id="CP003495">
    <property type="protein sequence ID" value="AFY30124.1"/>
    <property type="molecule type" value="Genomic_DNA"/>
</dbReference>
<dbReference type="KEGG" id="cgc:Cyagr_3042"/>
<dbReference type="PANTHER" id="PTHR43312:SF2">
    <property type="entry name" value="OXIDOREDUCTASE"/>
    <property type="match status" value="1"/>
</dbReference>
<dbReference type="STRING" id="292564.Cyagr_3042"/>
<organism evidence="2 3">
    <name type="scientific">Cyanobium gracile (strain ATCC 27147 / PCC 6307)</name>
    <dbReference type="NCBI Taxonomy" id="292564"/>
    <lineage>
        <taxon>Bacteria</taxon>
        <taxon>Bacillati</taxon>
        <taxon>Cyanobacteriota</taxon>
        <taxon>Cyanophyceae</taxon>
        <taxon>Synechococcales</taxon>
        <taxon>Prochlorococcaceae</taxon>
        <taxon>Cyanobium</taxon>
    </lineage>
</organism>
<evidence type="ECO:0000259" key="1">
    <source>
        <dbReference type="Pfam" id="PF00248"/>
    </source>
</evidence>
<dbReference type="Pfam" id="PF00248">
    <property type="entry name" value="Aldo_ket_red"/>
    <property type="match status" value="1"/>
</dbReference>
<reference evidence="3" key="1">
    <citation type="journal article" date="2013" name="Proc. Natl. Acad. Sci. U.S.A.">
        <title>Improving the coverage of the cyanobacterial phylum using diversity-driven genome sequencing.</title>
        <authorList>
            <person name="Shih P.M."/>
            <person name="Wu D."/>
            <person name="Latifi A."/>
            <person name="Axen S.D."/>
            <person name="Fewer D.P."/>
            <person name="Talla E."/>
            <person name="Calteau A."/>
            <person name="Cai F."/>
            <person name="Tandeau de Marsac N."/>
            <person name="Rippka R."/>
            <person name="Herdman M."/>
            <person name="Sivonen K."/>
            <person name="Coursin T."/>
            <person name="Laurent T."/>
            <person name="Goodwin L."/>
            <person name="Nolan M."/>
            <person name="Davenport K.W."/>
            <person name="Han C.S."/>
            <person name="Rubin E.M."/>
            <person name="Eisen J.A."/>
            <person name="Woyke T."/>
            <person name="Gugger M."/>
            <person name="Kerfeld C.A."/>
        </authorList>
    </citation>
    <scope>NUCLEOTIDE SEQUENCE [LARGE SCALE GENOMIC DNA]</scope>
    <source>
        <strain evidence="3">ATCC 27147 / PCC 6307</strain>
    </source>
</reference>
<evidence type="ECO:0000313" key="3">
    <source>
        <dbReference type="Proteomes" id="UP000010388"/>
    </source>
</evidence>
<dbReference type="CDD" id="cd19096">
    <property type="entry name" value="AKR_Fe-S_oxidoreductase"/>
    <property type="match status" value="1"/>
</dbReference>
<accession>K9PC17</accession>
<feature type="domain" description="NADP-dependent oxidoreductase" evidence="1">
    <location>
        <begin position="18"/>
        <end position="222"/>
    </location>
</feature>
<dbReference type="SUPFAM" id="SSF51430">
    <property type="entry name" value="NAD(P)-linked oxidoreductase"/>
    <property type="match status" value="1"/>
</dbReference>
<dbReference type="HOGENOM" id="CLU_023205_3_4_3"/>
<dbReference type="InterPro" id="IPR053135">
    <property type="entry name" value="AKR2_Oxidoreductase"/>
</dbReference>